<proteinExistence type="predicted"/>
<organism evidence="1 2">
    <name type="scientific">Linderina pennispora</name>
    <dbReference type="NCBI Taxonomy" id="61395"/>
    <lineage>
        <taxon>Eukaryota</taxon>
        <taxon>Fungi</taxon>
        <taxon>Fungi incertae sedis</taxon>
        <taxon>Zoopagomycota</taxon>
        <taxon>Kickxellomycotina</taxon>
        <taxon>Kickxellomycetes</taxon>
        <taxon>Kickxellales</taxon>
        <taxon>Kickxellaceae</taxon>
        <taxon>Linderina</taxon>
    </lineage>
</organism>
<sequence>MEHWLSLLASPPACLWLQYLPTNPRPSQRKMPPVPNGHWPQTEYHRPTPRPSFAILICTICLPTFRHPCHLLCPSNGRHSSNCPNTMRDWCSETSNWQHPNSVRVTY</sequence>
<name>A0A1Y1W9B4_9FUNG</name>
<comment type="caution">
    <text evidence="1">The sequence shown here is derived from an EMBL/GenBank/DDBJ whole genome shotgun (WGS) entry which is preliminary data.</text>
</comment>
<dbReference type="AlphaFoldDB" id="A0A1Y1W9B4"/>
<evidence type="ECO:0000313" key="1">
    <source>
        <dbReference type="EMBL" id="ORX70032.1"/>
    </source>
</evidence>
<gene>
    <name evidence="1" type="ORF">DL89DRAFT_151187</name>
</gene>
<dbReference type="EMBL" id="MCFD01000006">
    <property type="protein sequence ID" value="ORX70032.1"/>
    <property type="molecule type" value="Genomic_DNA"/>
</dbReference>
<keyword evidence="2" id="KW-1185">Reference proteome</keyword>
<accession>A0A1Y1W9B4</accession>
<dbReference type="GeneID" id="63800183"/>
<protein>
    <submittedName>
        <fullName evidence="1">Uncharacterized protein</fullName>
    </submittedName>
</protein>
<evidence type="ECO:0000313" key="2">
    <source>
        <dbReference type="Proteomes" id="UP000193922"/>
    </source>
</evidence>
<reference evidence="1 2" key="1">
    <citation type="submission" date="2016-07" db="EMBL/GenBank/DDBJ databases">
        <title>Pervasive Adenine N6-methylation of Active Genes in Fungi.</title>
        <authorList>
            <consortium name="DOE Joint Genome Institute"/>
            <person name="Mondo S.J."/>
            <person name="Dannebaum R.O."/>
            <person name="Kuo R.C."/>
            <person name="Labutti K."/>
            <person name="Haridas S."/>
            <person name="Kuo A."/>
            <person name="Salamov A."/>
            <person name="Ahrendt S.R."/>
            <person name="Lipzen A."/>
            <person name="Sullivan W."/>
            <person name="Andreopoulos W.B."/>
            <person name="Clum A."/>
            <person name="Lindquist E."/>
            <person name="Daum C."/>
            <person name="Ramamoorthy G.K."/>
            <person name="Gryganskyi A."/>
            <person name="Culley D."/>
            <person name="Magnuson J.K."/>
            <person name="James T.Y."/>
            <person name="O'Malley M.A."/>
            <person name="Stajich J.E."/>
            <person name="Spatafora J.W."/>
            <person name="Visel A."/>
            <person name="Grigoriev I.V."/>
        </authorList>
    </citation>
    <scope>NUCLEOTIDE SEQUENCE [LARGE SCALE GENOMIC DNA]</scope>
    <source>
        <strain evidence="1 2">ATCC 12442</strain>
    </source>
</reference>
<dbReference type="Proteomes" id="UP000193922">
    <property type="component" value="Unassembled WGS sequence"/>
</dbReference>
<dbReference type="RefSeq" id="XP_040743670.1">
    <property type="nucleotide sequence ID" value="XM_040883535.1"/>
</dbReference>